<name>Q32NG3_XENLA</name>
<evidence type="ECO:0000259" key="7">
    <source>
        <dbReference type="PROSITE" id="PS50240"/>
    </source>
</evidence>
<feature type="signal peptide" evidence="6">
    <location>
        <begin position="1"/>
        <end position="23"/>
    </location>
</feature>
<reference evidence="8" key="2">
    <citation type="submission" date="2005-11" db="EMBL/GenBank/DDBJ databases">
        <authorList>
            <consortium name="NIH - Xenopus Gene Collection (XGC) project"/>
        </authorList>
    </citation>
    <scope>NUCLEOTIDE SEQUENCE [LARGE SCALE MRNA]</scope>
    <source>
        <tissue evidence="8">Testis</tissue>
    </source>
</reference>
<evidence type="ECO:0000313" key="9">
    <source>
        <dbReference type="Proteomes" id="UP000186698"/>
    </source>
</evidence>
<accession>Q32NG3</accession>
<gene>
    <name evidence="10 11" type="primary">tmprss15.L</name>
    <name evidence="10" type="synonym">entk</name>
    <name evidence="8" type="synonym">MGC131327</name>
    <name evidence="10" type="synonym">prss7</name>
    <name evidence="10" type="synonym">tmprss15</name>
</gene>
<dbReference type="PANTHER" id="PTHR24252:SF10">
    <property type="entry name" value="SERINE PROTEASE 56"/>
    <property type="match status" value="1"/>
</dbReference>
<evidence type="ECO:0000256" key="3">
    <source>
        <dbReference type="ARBA" id="ARBA00022825"/>
    </source>
</evidence>
<dbReference type="FunFam" id="2.40.10.10:FF:000039">
    <property type="entry name" value="Brain-specific serine protease 4"/>
    <property type="match status" value="1"/>
</dbReference>
<dbReference type="GeneID" id="734964"/>
<evidence type="ECO:0000313" key="8">
    <source>
        <dbReference type="EMBL" id="AAI08641.1"/>
    </source>
</evidence>
<evidence type="ECO:0000256" key="6">
    <source>
        <dbReference type="SAM" id="SignalP"/>
    </source>
</evidence>
<organism evidence="8">
    <name type="scientific">Xenopus laevis</name>
    <name type="common">African clawed frog</name>
    <dbReference type="NCBI Taxonomy" id="8355"/>
    <lineage>
        <taxon>Eukaryota</taxon>
        <taxon>Metazoa</taxon>
        <taxon>Chordata</taxon>
        <taxon>Craniata</taxon>
        <taxon>Vertebrata</taxon>
        <taxon>Euteleostomi</taxon>
        <taxon>Amphibia</taxon>
        <taxon>Batrachia</taxon>
        <taxon>Anura</taxon>
        <taxon>Pipoidea</taxon>
        <taxon>Pipidae</taxon>
        <taxon>Xenopodinae</taxon>
        <taxon>Xenopus</taxon>
        <taxon>Xenopus</taxon>
    </lineage>
</organism>
<dbReference type="GO" id="GO:0006508">
    <property type="term" value="P:proteolysis"/>
    <property type="evidence" value="ECO:0007669"/>
    <property type="project" value="UniProtKB-KW"/>
</dbReference>
<evidence type="ECO:0000313" key="10">
    <source>
        <dbReference type="RefSeq" id="NP_001089897.1"/>
    </source>
</evidence>
<dbReference type="PROSITE" id="PS50240">
    <property type="entry name" value="TRYPSIN_DOM"/>
    <property type="match status" value="1"/>
</dbReference>
<evidence type="ECO:0000256" key="2">
    <source>
        <dbReference type="ARBA" id="ARBA00022801"/>
    </source>
</evidence>
<protein>
    <submittedName>
        <fullName evidence="8">MGC131327 protein</fullName>
    </submittedName>
    <submittedName>
        <fullName evidence="10">Transmembrane serine protease 15 L homeolog precursor</fullName>
        <ecNumber evidence="10">3.4.21.9</ecNumber>
    </submittedName>
</protein>
<dbReference type="Gene3D" id="2.40.10.10">
    <property type="entry name" value="Trypsin-like serine proteases"/>
    <property type="match status" value="1"/>
</dbReference>
<keyword evidence="5" id="KW-1133">Transmembrane helix</keyword>
<sequence>MNCFYLIRALLLLNLGICGFAEADEELSETCGKPVVVNSRIVGGQDTKKGQNPWQVILWLPGTAHCGGTLISSNFVVTAAQCVVGVNASSVIVILGAYKITGNHKEEVPVLVKRIIIHPKYNESDYPNDVALLELSRKVSFTNFILPACLPTPSTEFLPGHSCIVTGWGALDVKSTKPRPVILQEAEMRLITVEHCKIFYSLLANNIIITESMVCASDIHGGKDICYNDIGGPLVCHDGEQWYLVGVVSIGFGCGIGFPGVYTSVPAYMKWIRSFIPAVSSGSEGLGSFPVVALEFHGLMSFSLSLCSLFWVTLQNPMFTLILSVATWVRS</sequence>
<dbReference type="AGR" id="Xenbase:XB-GENE-6254714"/>
<dbReference type="InterPro" id="IPR001314">
    <property type="entry name" value="Peptidase_S1A"/>
</dbReference>
<dbReference type="GO" id="GO:0004252">
    <property type="term" value="F:serine-type endopeptidase activity"/>
    <property type="evidence" value="ECO:0007669"/>
    <property type="project" value="UniProtKB-EC"/>
</dbReference>
<keyword evidence="2" id="KW-0378">Hydrolase</keyword>
<dbReference type="Pfam" id="PF00089">
    <property type="entry name" value="Trypsin"/>
    <property type="match status" value="1"/>
</dbReference>
<reference evidence="10" key="3">
    <citation type="submission" date="2025-04" db="UniProtKB">
        <authorList>
            <consortium name="RefSeq"/>
        </authorList>
    </citation>
    <scope>IDENTIFICATION</scope>
</reference>
<dbReference type="SMART" id="SM00020">
    <property type="entry name" value="Tryp_SPc"/>
    <property type="match status" value="1"/>
</dbReference>
<feature type="chain" id="PRO_5033207118" evidence="6 10">
    <location>
        <begin position="24"/>
        <end position="331"/>
    </location>
</feature>
<keyword evidence="1 10" id="KW-0645">Protease</keyword>
<dbReference type="CTD" id="734964"/>
<feature type="domain" description="Peptidase S1" evidence="7">
    <location>
        <begin position="41"/>
        <end position="277"/>
    </location>
</feature>
<proteinExistence type="evidence at transcript level"/>
<evidence type="ECO:0000256" key="4">
    <source>
        <dbReference type="ARBA" id="ARBA00023157"/>
    </source>
</evidence>
<dbReference type="CDD" id="cd00190">
    <property type="entry name" value="Tryp_SPc"/>
    <property type="match status" value="1"/>
</dbReference>
<dbReference type="OrthoDB" id="6407006at2759"/>
<dbReference type="Proteomes" id="UP000186698">
    <property type="component" value="Chromosome 9_10L"/>
</dbReference>
<dbReference type="Bgee" id="734964">
    <property type="expression patterns" value="Expressed in zone of skin"/>
</dbReference>
<evidence type="ECO:0000256" key="5">
    <source>
        <dbReference type="SAM" id="Phobius"/>
    </source>
</evidence>
<dbReference type="InterPro" id="IPR009003">
    <property type="entry name" value="Peptidase_S1_PA"/>
</dbReference>
<reference evidence="10" key="1">
    <citation type="journal article" date="2002" name="Dev. Dyn.">
        <title>Genetic and genomic tools for Xenopus research: The NIH Xenopus initiative.</title>
        <authorList>
            <person name="Klein S.L."/>
            <person name="Strausberg R.L."/>
            <person name="Wagner L."/>
            <person name="Pontius J."/>
            <person name="Clifton S.W."/>
            <person name="Richardson P."/>
        </authorList>
    </citation>
    <scope>NUCLEOTIDE SEQUENCE</scope>
</reference>
<dbReference type="GO" id="GO:0008236">
    <property type="term" value="F:serine-type peptidase activity"/>
    <property type="evidence" value="ECO:0000318"/>
    <property type="project" value="GO_Central"/>
</dbReference>
<keyword evidence="5 10" id="KW-0812">Transmembrane</keyword>
<dbReference type="Xenbase" id="XB-GENE-6254714">
    <property type="gene designation" value="tmprss15.L"/>
</dbReference>
<dbReference type="MEROPS" id="S01.074"/>
<feature type="transmembrane region" description="Helical" evidence="5">
    <location>
        <begin position="308"/>
        <end position="329"/>
    </location>
</feature>
<feature type="transmembrane region" description="Helical" evidence="5">
    <location>
        <begin position="274"/>
        <end position="296"/>
    </location>
</feature>
<dbReference type="DNASU" id="734964"/>
<dbReference type="PANTHER" id="PTHR24252">
    <property type="entry name" value="ACROSIN-RELATED"/>
    <property type="match status" value="1"/>
</dbReference>
<dbReference type="AlphaFoldDB" id="Q32NG3"/>
<keyword evidence="9" id="KW-1185">Reference proteome</keyword>
<evidence type="ECO:0000313" key="11">
    <source>
        <dbReference type="Xenbase" id="XB-GENE-6254714"/>
    </source>
</evidence>
<feature type="transmembrane region" description="Helical" evidence="5">
    <location>
        <begin position="242"/>
        <end position="262"/>
    </location>
</feature>
<dbReference type="InterPro" id="IPR043504">
    <property type="entry name" value="Peptidase_S1_PA_chymotrypsin"/>
</dbReference>
<evidence type="ECO:0000256" key="1">
    <source>
        <dbReference type="ARBA" id="ARBA00022670"/>
    </source>
</evidence>
<dbReference type="GO" id="GO:0005886">
    <property type="term" value="C:plasma membrane"/>
    <property type="evidence" value="ECO:0000318"/>
    <property type="project" value="GO_Central"/>
</dbReference>
<dbReference type="KEGG" id="xla:734964"/>
<dbReference type="PRINTS" id="PR00722">
    <property type="entry name" value="CHYMOTRYPSIN"/>
</dbReference>
<keyword evidence="4" id="KW-1015">Disulfide bond</keyword>
<dbReference type="InterPro" id="IPR001254">
    <property type="entry name" value="Trypsin_dom"/>
</dbReference>
<keyword evidence="6 10" id="KW-0732">Signal</keyword>
<dbReference type="SUPFAM" id="SSF50494">
    <property type="entry name" value="Trypsin-like serine proteases"/>
    <property type="match status" value="1"/>
</dbReference>
<dbReference type="EC" id="3.4.21.9" evidence="10"/>
<keyword evidence="5" id="KW-0472">Membrane</keyword>
<dbReference type="RefSeq" id="NP_001089897.1">
    <property type="nucleotide sequence ID" value="NM_001096428.1"/>
</dbReference>
<dbReference type="EMBL" id="BC108640">
    <property type="protein sequence ID" value="AAI08641.1"/>
    <property type="molecule type" value="mRNA"/>
</dbReference>
<keyword evidence="3" id="KW-0720">Serine protease</keyword>